<organism evidence="3 4">
    <name type="scientific">Caenimonas sedimenti</name>
    <dbReference type="NCBI Taxonomy" id="2596921"/>
    <lineage>
        <taxon>Bacteria</taxon>
        <taxon>Pseudomonadati</taxon>
        <taxon>Pseudomonadota</taxon>
        <taxon>Betaproteobacteria</taxon>
        <taxon>Burkholderiales</taxon>
        <taxon>Comamonadaceae</taxon>
        <taxon>Caenimonas</taxon>
    </lineage>
</organism>
<dbReference type="EMBL" id="VOBQ01000020">
    <property type="protein sequence ID" value="TWO68188.1"/>
    <property type="molecule type" value="Genomic_DNA"/>
</dbReference>
<keyword evidence="4" id="KW-1185">Reference proteome</keyword>
<comment type="caution">
    <text evidence="3">The sequence shown here is derived from an EMBL/GenBank/DDBJ whole genome shotgun (WGS) entry which is preliminary data.</text>
</comment>
<sequence length="318" mass="33910">MENKAHALAAGLFVVVVTALLLGLAAWLTRDTGIRDSYEISTRETVTGLQEQAPVRFRGVDVGKVSAIGFDPGVIGNVLIRLEVDREAPITKETYAMLSFQGVTGLAFVQLADDGKTTVRLQPDPAKPPRIPLKPGLLARLEARGEIILEQVEQVTQRVNRMLGDDNQKKFTVALDNFGVAADSAGQLAKRLDATVSQKLDPALAEATVTLRSIQKNVDEVGKTAADFGRTARRLNEPDGPIDRLAEGTQALSHAADGFNNATLPRLNRVTEDASRAVRGLGRTVNNINDNPQALIFGSGAARPGPGEPGFQAPGGPR</sequence>
<evidence type="ECO:0000313" key="4">
    <source>
        <dbReference type="Proteomes" id="UP000318199"/>
    </source>
</evidence>
<dbReference type="Pfam" id="PF02470">
    <property type="entry name" value="MlaD"/>
    <property type="match status" value="1"/>
</dbReference>
<accession>A0A562ZIP6</accession>
<evidence type="ECO:0000256" key="1">
    <source>
        <dbReference type="SAM" id="MobiDB-lite"/>
    </source>
</evidence>
<evidence type="ECO:0000313" key="3">
    <source>
        <dbReference type="EMBL" id="TWO68188.1"/>
    </source>
</evidence>
<dbReference type="AlphaFoldDB" id="A0A562ZIP6"/>
<dbReference type="PANTHER" id="PTHR36698:SF2">
    <property type="entry name" value="MCE_MLAD DOMAIN-CONTAINING PROTEIN"/>
    <property type="match status" value="1"/>
</dbReference>
<dbReference type="RefSeq" id="WP_145895463.1">
    <property type="nucleotide sequence ID" value="NZ_VOBQ01000020.1"/>
</dbReference>
<feature type="region of interest" description="Disordered" evidence="1">
    <location>
        <begin position="298"/>
        <end position="318"/>
    </location>
</feature>
<evidence type="ECO:0000259" key="2">
    <source>
        <dbReference type="Pfam" id="PF02470"/>
    </source>
</evidence>
<proteinExistence type="predicted"/>
<dbReference type="PANTHER" id="PTHR36698">
    <property type="entry name" value="BLL5892 PROTEIN"/>
    <property type="match status" value="1"/>
</dbReference>
<protein>
    <submittedName>
        <fullName evidence="3">MCE family protein</fullName>
    </submittedName>
</protein>
<dbReference type="InterPro" id="IPR003399">
    <property type="entry name" value="Mce/MlaD"/>
</dbReference>
<dbReference type="OrthoDB" id="5294672at2"/>
<gene>
    <name evidence="3" type="ORF">FN976_23200</name>
</gene>
<dbReference type="Proteomes" id="UP000318199">
    <property type="component" value="Unassembled WGS sequence"/>
</dbReference>
<reference evidence="3 4" key="1">
    <citation type="submission" date="2019-07" db="EMBL/GenBank/DDBJ databases">
        <title>Caenimonas sedimenti sp. nov., isolated from activated sludge.</title>
        <authorList>
            <person name="Xu J."/>
        </authorList>
    </citation>
    <scope>NUCLEOTIDE SEQUENCE [LARGE SCALE GENOMIC DNA]</scope>
    <source>
        <strain evidence="3 4">HX-9-20</strain>
    </source>
</reference>
<feature type="domain" description="Mce/MlaD" evidence="2">
    <location>
        <begin position="38"/>
        <end position="112"/>
    </location>
</feature>
<name>A0A562ZIP6_9BURK</name>